<feature type="coiled-coil region" evidence="1">
    <location>
        <begin position="51"/>
        <end position="85"/>
    </location>
</feature>
<reference evidence="2" key="1">
    <citation type="submission" date="2021-01" db="EMBL/GenBank/DDBJ databases">
        <authorList>
            <person name="Corre E."/>
            <person name="Pelletier E."/>
            <person name="Niang G."/>
            <person name="Scheremetjew M."/>
            <person name="Finn R."/>
            <person name="Kale V."/>
            <person name="Holt S."/>
            <person name="Cochrane G."/>
            <person name="Meng A."/>
            <person name="Brown T."/>
            <person name="Cohen L."/>
        </authorList>
    </citation>
    <scope>NUCLEOTIDE SEQUENCE</scope>
    <source>
        <strain evidence="2">NIES-381</strain>
    </source>
</reference>
<evidence type="ECO:0000313" key="2">
    <source>
        <dbReference type="EMBL" id="CAD9037677.1"/>
    </source>
</evidence>
<gene>
    <name evidence="2" type="ORF">EGYM00392_LOCUS48836</name>
</gene>
<keyword evidence="1" id="KW-0175">Coiled coil</keyword>
<accession>A0A7S1JAB1</accession>
<proteinExistence type="predicted"/>
<sequence length="110" mass="12225">MTNPRMILAPDPDLGVHPHGQGSQWSKVCQAFRRAAACVLQCGPQPQPHTTIELRAENENLKFQIEQLSNENAKLRDRVQEEEHIVNMLLGALGASVDCSLQLPPAELYN</sequence>
<name>A0A7S1JAB1_9EUGL</name>
<protein>
    <submittedName>
        <fullName evidence="2">Uncharacterized protein</fullName>
    </submittedName>
</protein>
<evidence type="ECO:0000256" key="1">
    <source>
        <dbReference type="SAM" id="Coils"/>
    </source>
</evidence>
<organism evidence="2">
    <name type="scientific">Eutreptiella gymnastica</name>
    <dbReference type="NCBI Taxonomy" id="73025"/>
    <lineage>
        <taxon>Eukaryota</taxon>
        <taxon>Discoba</taxon>
        <taxon>Euglenozoa</taxon>
        <taxon>Euglenida</taxon>
        <taxon>Spirocuta</taxon>
        <taxon>Euglenophyceae</taxon>
        <taxon>Eutreptiales</taxon>
        <taxon>Eutreptiaceae</taxon>
        <taxon>Eutreptiella</taxon>
    </lineage>
</organism>
<dbReference type="EMBL" id="HBGA01131757">
    <property type="protein sequence ID" value="CAD9037677.1"/>
    <property type="molecule type" value="Transcribed_RNA"/>
</dbReference>
<dbReference type="AlphaFoldDB" id="A0A7S1JAB1"/>